<comment type="subcellular location">
    <subcellularLocation>
        <location evidence="1 8">Cytoplasm</location>
    </subcellularLocation>
</comment>
<sequence>MKSLHIKTPAGAYTVGPESPPLFILGPCVIESREHAFDIAGALAEMRDRLNLPFVFKASYDKANRSSGKSFRGIGISAGLSILEDIRARYSFPVISDVHDGAQVAEASSVLDILQIPALLSRQTDLLEAAARSGKLVHIKKGQFMAPEDMSNVVKKMEEAGCDQLMLCERGISFGYHTLVVDFRSLPIMSSFGYPIIFDATHAVQSPGGSGDRSGGDRRFAPSLARAALAVGCQGLFMEVHPDPDHAPSDGPNMIPLSKLEALIAGLLPFHEARKKMGPDPLFGQGGS</sequence>
<feature type="domain" description="DAHP synthetase I/KDSA" evidence="9">
    <location>
        <begin position="14"/>
        <end position="262"/>
    </location>
</feature>
<proteinExistence type="inferred from homology"/>
<evidence type="ECO:0000256" key="4">
    <source>
        <dbReference type="ARBA" id="ARBA00010499"/>
    </source>
</evidence>
<dbReference type="EC" id="2.5.1.55" evidence="8"/>
<reference evidence="10 11" key="1">
    <citation type="journal article" date="2012" name="J. Bacteriol.">
        <title>Complete Genome Sequence of Leptospirillum ferrooxidans Strain C2-3, Isolated from a Fresh Volcanic Ash Deposit on the Island of Miyake, Japan.</title>
        <authorList>
            <person name="Fujimura R."/>
            <person name="Sato Y."/>
            <person name="Nishizawa T."/>
            <person name="Oshima K."/>
            <person name="Kim S.-W."/>
            <person name="Hattori M."/>
            <person name="Kamijo T."/>
            <person name="Ohta H."/>
        </authorList>
    </citation>
    <scope>NUCLEOTIDE SEQUENCE [LARGE SCALE GENOMIC DNA]</scope>
    <source>
        <strain evidence="10 11">C2-3</strain>
    </source>
</reference>
<comment type="pathway">
    <text evidence="2 8">Bacterial outer membrane biogenesis; lipopolysaccharide biosynthesis.</text>
</comment>
<dbReference type="Gene3D" id="3.20.20.70">
    <property type="entry name" value="Aldolase class I"/>
    <property type="match status" value="1"/>
</dbReference>
<evidence type="ECO:0000259" key="9">
    <source>
        <dbReference type="Pfam" id="PF00793"/>
    </source>
</evidence>
<evidence type="ECO:0000256" key="5">
    <source>
        <dbReference type="ARBA" id="ARBA00022490"/>
    </source>
</evidence>
<organism evidence="10 11">
    <name type="scientific">Leptospirillum ferrooxidans (strain C2-3)</name>
    <dbReference type="NCBI Taxonomy" id="1162668"/>
    <lineage>
        <taxon>Bacteria</taxon>
        <taxon>Pseudomonadati</taxon>
        <taxon>Nitrospirota</taxon>
        <taxon>Nitrospiria</taxon>
        <taxon>Nitrospirales</taxon>
        <taxon>Nitrospiraceae</taxon>
        <taxon>Leptospirillum</taxon>
    </lineage>
</organism>
<dbReference type="EMBL" id="AP012342">
    <property type="protein sequence ID" value="BAM06466.1"/>
    <property type="molecule type" value="Genomic_DNA"/>
</dbReference>
<dbReference type="PATRIC" id="fig|1162668.3.peg.882"/>
<evidence type="ECO:0000313" key="11">
    <source>
        <dbReference type="Proteomes" id="UP000007382"/>
    </source>
</evidence>
<comment type="catalytic activity">
    <reaction evidence="7 8">
        <text>D-arabinose 5-phosphate + phosphoenolpyruvate + H2O = 3-deoxy-alpha-D-manno-2-octulosonate-8-phosphate + phosphate</text>
        <dbReference type="Rhea" id="RHEA:14053"/>
        <dbReference type="ChEBI" id="CHEBI:15377"/>
        <dbReference type="ChEBI" id="CHEBI:43474"/>
        <dbReference type="ChEBI" id="CHEBI:57693"/>
        <dbReference type="ChEBI" id="CHEBI:58702"/>
        <dbReference type="ChEBI" id="CHEBI:85985"/>
        <dbReference type="EC" id="2.5.1.55"/>
    </reaction>
</comment>
<dbReference type="UniPathway" id="UPA00357">
    <property type="reaction ID" value="UER00474"/>
</dbReference>
<accession>I0IMG7</accession>
<dbReference type="NCBIfam" id="NF003543">
    <property type="entry name" value="PRK05198.1"/>
    <property type="match status" value="1"/>
</dbReference>
<dbReference type="InterPro" id="IPR006218">
    <property type="entry name" value="DAHP1/KDSA"/>
</dbReference>
<dbReference type="SUPFAM" id="SSF51569">
    <property type="entry name" value="Aldolase"/>
    <property type="match status" value="1"/>
</dbReference>
<name>I0IMG7_LEPFC</name>
<dbReference type="RefSeq" id="WP_014448958.1">
    <property type="nucleotide sequence ID" value="NC_017094.1"/>
</dbReference>
<dbReference type="Proteomes" id="UP000007382">
    <property type="component" value="Chromosome"/>
</dbReference>
<evidence type="ECO:0000256" key="2">
    <source>
        <dbReference type="ARBA" id="ARBA00004756"/>
    </source>
</evidence>
<dbReference type="InterPro" id="IPR006269">
    <property type="entry name" value="KDO8P_synthase"/>
</dbReference>
<evidence type="ECO:0000256" key="7">
    <source>
        <dbReference type="ARBA" id="ARBA00049112"/>
    </source>
</evidence>
<evidence type="ECO:0000256" key="3">
    <source>
        <dbReference type="ARBA" id="ARBA00004845"/>
    </source>
</evidence>
<dbReference type="PANTHER" id="PTHR21057">
    <property type="entry name" value="PHOSPHO-2-DEHYDRO-3-DEOXYHEPTONATE ALDOLASE"/>
    <property type="match status" value="1"/>
</dbReference>
<dbReference type="HOGENOM" id="CLU_036666_0_0_0"/>
<dbReference type="GO" id="GO:0005737">
    <property type="term" value="C:cytoplasm"/>
    <property type="evidence" value="ECO:0007669"/>
    <property type="project" value="UniProtKB-SubCell"/>
</dbReference>
<dbReference type="GO" id="GO:0019294">
    <property type="term" value="P:keto-3-deoxy-D-manno-octulosonic acid biosynthetic process"/>
    <property type="evidence" value="ECO:0007669"/>
    <property type="project" value="UniProtKB-UniRule"/>
</dbReference>
<evidence type="ECO:0000256" key="6">
    <source>
        <dbReference type="ARBA" id="ARBA00022679"/>
    </source>
</evidence>
<dbReference type="UniPathway" id="UPA00030"/>
<dbReference type="HAMAP" id="MF_00056">
    <property type="entry name" value="KDO8P_synth"/>
    <property type="match status" value="1"/>
</dbReference>
<dbReference type="NCBIfam" id="TIGR01362">
    <property type="entry name" value="KDO8P_synth"/>
    <property type="match status" value="1"/>
</dbReference>
<dbReference type="GO" id="GO:0008676">
    <property type="term" value="F:3-deoxy-8-phosphooctulonate synthase activity"/>
    <property type="evidence" value="ECO:0007669"/>
    <property type="project" value="UniProtKB-UniRule"/>
</dbReference>
<protein>
    <recommendedName>
        <fullName evidence="8">2-dehydro-3-deoxyphosphooctonate aldolase</fullName>
        <ecNumber evidence="8">2.5.1.55</ecNumber>
    </recommendedName>
    <alternativeName>
        <fullName evidence="8">3-deoxy-D-manno-octulosonic acid 8-phosphate synthase</fullName>
    </alternativeName>
    <alternativeName>
        <fullName evidence="8">KDO-8-phosphate synthase</fullName>
        <shortName evidence="8">KDO 8-P synthase</shortName>
        <shortName evidence="8">KDOPS</shortName>
    </alternativeName>
    <alternativeName>
        <fullName evidence="8">Phospho-2-dehydro-3-deoxyoctonate aldolase</fullName>
    </alternativeName>
</protein>
<dbReference type="Pfam" id="PF00793">
    <property type="entry name" value="DAHP_synth_1"/>
    <property type="match status" value="1"/>
</dbReference>
<evidence type="ECO:0000256" key="8">
    <source>
        <dbReference type="HAMAP-Rule" id="MF_00056"/>
    </source>
</evidence>
<dbReference type="eggNOG" id="COG2877">
    <property type="taxonomic scope" value="Bacteria"/>
</dbReference>
<keyword evidence="6 8" id="KW-0808">Transferase</keyword>
<reference evidence="11" key="2">
    <citation type="submission" date="2012-03" db="EMBL/GenBank/DDBJ databases">
        <title>The complete genome sequence of the pioneer microbe on fresh volcanic deposit, Leptospirillum ferrooxidans strain C2-3.</title>
        <authorList>
            <person name="Fujimura R."/>
            <person name="Sato Y."/>
            <person name="Nishizawa T."/>
            <person name="Nanba K."/>
            <person name="Oshima K."/>
            <person name="Hattori M."/>
            <person name="Kamijo T."/>
            <person name="Ohta H."/>
        </authorList>
    </citation>
    <scope>NUCLEOTIDE SEQUENCE [LARGE SCALE GENOMIC DNA]</scope>
    <source>
        <strain evidence="11">C2-3</strain>
    </source>
</reference>
<dbReference type="KEGG" id="lfc:LFE_0751"/>
<dbReference type="AlphaFoldDB" id="I0IMG7"/>
<dbReference type="OrthoDB" id="9776934at2"/>
<gene>
    <name evidence="8" type="primary">kdsA</name>
    <name evidence="10" type="ordered locus">LFE_0751</name>
</gene>
<keyword evidence="11" id="KW-1185">Reference proteome</keyword>
<keyword evidence="5 8" id="KW-0963">Cytoplasm</keyword>
<comment type="similarity">
    <text evidence="4 8">Belongs to the KdsA family.</text>
</comment>
<dbReference type="STRING" id="1162668.LFE_0751"/>
<dbReference type="InterPro" id="IPR013785">
    <property type="entry name" value="Aldolase_TIM"/>
</dbReference>
<keyword evidence="8" id="KW-0448">Lipopolysaccharide biosynthesis</keyword>
<comment type="pathway">
    <text evidence="3 8">Carbohydrate biosynthesis; 3-deoxy-D-manno-octulosonate biosynthesis; 3-deoxy-D-manno-octulosonate from D-ribulose 5-phosphate: step 2/3.</text>
</comment>
<evidence type="ECO:0000256" key="1">
    <source>
        <dbReference type="ARBA" id="ARBA00004496"/>
    </source>
</evidence>
<evidence type="ECO:0000313" key="10">
    <source>
        <dbReference type="EMBL" id="BAM06466.1"/>
    </source>
</evidence>